<evidence type="ECO:0000313" key="1">
    <source>
        <dbReference type="EMBL" id="UOR13771.1"/>
    </source>
</evidence>
<gene>
    <name evidence="1" type="ORF">MUO15_10180</name>
</gene>
<accession>A0ABY4HGV0</accession>
<keyword evidence="2" id="KW-1185">Reference proteome</keyword>
<evidence type="ECO:0000313" key="2">
    <source>
        <dbReference type="Proteomes" id="UP000830326"/>
    </source>
</evidence>
<reference evidence="1" key="1">
    <citation type="submission" date="2022-04" db="EMBL/GenBank/DDBJ databases">
        <title>Halobacillus sp. isolated from saltern.</title>
        <authorList>
            <person name="Won M."/>
            <person name="Lee C.-M."/>
            <person name="Woen H.-Y."/>
            <person name="Kwon S.-W."/>
        </authorList>
    </citation>
    <scope>NUCLEOTIDE SEQUENCE</scope>
    <source>
        <strain evidence="1">SSHM10-5</strain>
    </source>
</reference>
<name>A0ABY4HGV0_9BACI</name>
<sequence>MERQKMQLEEWILQHRFPILPIATLVVFTTRTSVIRSSSNHTAAVNQVMRVENLPVAIRDIDPRHSESVIDEGEIAL</sequence>
<organism evidence="1 2">
    <name type="scientific">Halobacillus amylolyticus</name>
    <dbReference type="NCBI Taxonomy" id="2932259"/>
    <lineage>
        <taxon>Bacteria</taxon>
        <taxon>Bacillati</taxon>
        <taxon>Bacillota</taxon>
        <taxon>Bacilli</taxon>
        <taxon>Bacillales</taxon>
        <taxon>Bacillaceae</taxon>
        <taxon>Halobacillus</taxon>
    </lineage>
</organism>
<dbReference type="EMBL" id="CP095075">
    <property type="protein sequence ID" value="UOR13771.1"/>
    <property type="molecule type" value="Genomic_DNA"/>
</dbReference>
<dbReference type="RefSeq" id="WP_245035597.1">
    <property type="nucleotide sequence ID" value="NZ_CP095075.1"/>
</dbReference>
<proteinExistence type="predicted"/>
<protein>
    <submittedName>
        <fullName evidence="1">Uncharacterized protein</fullName>
    </submittedName>
</protein>
<dbReference type="Proteomes" id="UP000830326">
    <property type="component" value="Chromosome"/>
</dbReference>